<feature type="transmembrane region" description="Helical" evidence="7">
    <location>
        <begin position="145"/>
        <end position="164"/>
    </location>
</feature>
<name>Q9HJ85_THEAC</name>
<evidence type="ECO:0000256" key="1">
    <source>
        <dbReference type="ARBA" id="ARBA00004651"/>
    </source>
</evidence>
<gene>
    <name evidence="9" type="ordered locus">Ta1085</name>
</gene>
<dbReference type="InterPro" id="IPR036259">
    <property type="entry name" value="MFS_trans_sf"/>
</dbReference>
<dbReference type="EMBL" id="AL445066">
    <property type="protein sequence ID" value="CAC12213.1"/>
    <property type="molecule type" value="Genomic_DNA"/>
</dbReference>
<evidence type="ECO:0000256" key="2">
    <source>
        <dbReference type="ARBA" id="ARBA00022448"/>
    </source>
</evidence>
<evidence type="ECO:0000259" key="8">
    <source>
        <dbReference type="PROSITE" id="PS50850"/>
    </source>
</evidence>
<feature type="transmembrane region" description="Helical" evidence="7">
    <location>
        <begin position="112"/>
        <end position="133"/>
    </location>
</feature>
<dbReference type="PANTHER" id="PTHR23517">
    <property type="entry name" value="RESISTANCE PROTEIN MDTM, PUTATIVE-RELATED-RELATED"/>
    <property type="match status" value="1"/>
</dbReference>
<dbReference type="InterPro" id="IPR050171">
    <property type="entry name" value="MFS_Transporters"/>
</dbReference>
<keyword evidence="4 7" id="KW-0812">Transmembrane</keyword>
<dbReference type="FunCoup" id="Q9HJ85">
    <property type="interactions" value="2"/>
</dbReference>
<dbReference type="CDD" id="cd17329">
    <property type="entry name" value="MFS_MdtH_MDR_like"/>
    <property type="match status" value="1"/>
</dbReference>
<evidence type="ECO:0000256" key="3">
    <source>
        <dbReference type="ARBA" id="ARBA00022475"/>
    </source>
</evidence>
<feature type="transmembrane region" description="Helical" evidence="7">
    <location>
        <begin position="79"/>
        <end position="106"/>
    </location>
</feature>
<keyword evidence="6 7" id="KW-0472">Membrane</keyword>
<feature type="transmembrane region" description="Helical" evidence="7">
    <location>
        <begin position="45"/>
        <end position="67"/>
    </location>
</feature>
<dbReference type="OrthoDB" id="117970at2157"/>
<dbReference type="EnsemblBacteria" id="CAC12213">
    <property type="protein sequence ID" value="CAC12213"/>
    <property type="gene ID" value="CAC12213"/>
</dbReference>
<evidence type="ECO:0000313" key="10">
    <source>
        <dbReference type="Proteomes" id="UP000001024"/>
    </source>
</evidence>
<evidence type="ECO:0000313" key="9">
    <source>
        <dbReference type="EMBL" id="CAC12213.1"/>
    </source>
</evidence>
<feature type="transmembrane region" description="Helical" evidence="7">
    <location>
        <begin position="345"/>
        <end position="366"/>
    </location>
</feature>
<reference evidence="9 10" key="1">
    <citation type="journal article" date="2000" name="Nature">
        <title>The genome sequence of the thermoacidophilic scavenger Thermoplasma acidophilum.</title>
        <authorList>
            <person name="Ruepp A."/>
            <person name="Graml W."/>
            <person name="Santos-Martinez M.L."/>
            <person name="Koretke K.K."/>
            <person name="Volker C."/>
            <person name="Mewes H.W."/>
            <person name="Frishman D."/>
            <person name="Stocker S."/>
            <person name="Lupas A.N."/>
            <person name="Baumeister W."/>
        </authorList>
    </citation>
    <scope>NUCLEOTIDE SEQUENCE [LARGE SCALE GENOMIC DNA]</scope>
    <source>
        <strain evidence="10">ATCC 25905 / DSM 1728 / JCM 9062 / NBRC 15155 / AMRC-C165</strain>
    </source>
</reference>
<keyword evidence="10" id="KW-1185">Reference proteome</keyword>
<dbReference type="PROSITE" id="PS50850">
    <property type="entry name" value="MFS"/>
    <property type="match status" value="1"/>
</dbReference>
<dbReference type="InterPro" id="IPR020846">
    <property type="entry name" value="MFS_dom"/>
</dbReference>
<feature type="transmembrane region" description="Helical" evidence="7">
    <location>
        <begin position="212"/>
        <end position="230"/>
    </location>
</feature>
<organism evidence="9 10">
    <name type="scientific">Thermoplasma acidophilum (strain ATCC 25905 / DSM 1728 / JCM 9062 / NBRC 15155 / AMRC-C165)</name>
    <dbReference type="NCBI Taxonomy" id="273075"/>
    <lineage>
        <taxon>Archaea</taxon>
        <taxon>Methanobacteriati</taxon>
        <taxon>Thermoplasmatota</taxon>
        <taxon>Thermoplasmata</taxon>
        <taxon>Thermoplasmatales</taxon>
        <taxon>Thermoplasmataceae</taxon>
        <taxon>Thermoplasma</taxon>
    </lineage>
</organism>
<dbReference type="KEGG" id="tac:Ta1085"/>
<keyword evidence="2" id="KW-0813">Transport</keyword>
<dbReference type="Pfam" id="PF07690">
    <property type="entry name" value="MFS_1"/>
    <property type="match status" value="1"/>
</dbReference>
<dbReference type="Gene3D" id="1.20.1250.20">
    <property type="entry name" value="MFS general substrate transporter like domains"/>
    <property type="match status" value="2"/>
</dbReference>
<feature type="transmembrane region" description="Helical" evidence="7">
    <location>
        <begin position="170"/>
        <end position="191"/>
    </location>
</feature>
<accession>Q9HJ85</accession>
<dbReference type="PaxDb" id="273075-Ta1085"/>
<dbReference type="eggNOG" id="arCOG00132">
    <property type="taxonomic scope" value="Archaea"/>
</dbReference>
<keyword evidence="5 7" id="KW-1133">Transmembrane helix</keyword>
<feature type="transmembrane region" description="Helical" evidence="7">
    <location>
        <begin position="372"/>
        <end position="392"/>
    </location>
</feature>
<dbReference type="Proteomes" id="UP000001024">
    <property type="component" value="Chromosome"/>
</dbReference>
<feature type="transmembrane region" description="Helical" evidence="7">
    <location>
        <begin position="250"/>
        <end position="269"/>
    </location>
</feature>
<dbReference type="AlphaFoldDB" id="Q9HJ85"/>
<feature type="transmembrane region" description="Helical" evidence="7">
    <location>
        <begin position="306"/>
        <end position="333"/>
    </location>
</feature>
<dbReference type="GO" id="GO:0005886">
    <property type="term" value="C:plasma membrane"/>
    <property type="evidence" value="ECO:0007669"/>
    <property type="project" value="UniProtKB-SubCell"/>
</dbReference>
<feature type="transmembrane region" description="Helical" evidence="7">
    <location>
        <begin position="281"/>
        <end position="300"/>
    </location>
</feature>
<dbReference type="RefSeq" id="WP_010901495.1">
    <property type="nucleotide sequence ID" value="NC_002578.1"/>
</dbReference>
<evidence type="ECO:0000256" key="6">
    <source>
        <dbReference type="ARBA" id="ARBA00023136"/>
    </source>
</evidence>
<dbReference type="STRING" id="273075.gene:9572306"/>
<keyword evidence="3" id="KW-1003">Cell membrane</keyword>
<dbReference type="InParanoid" id="Q9HJ85"/>
<comment type="subcellular location">
    <subcellularLocation>
        <location evidence="1">Cell membrane</location>
        <topology evidence="1">Multi-pass membrane protein</topology>
    </subcellularLocation>
</comment>
<dbReference type="PANTHER" id="PTHR23517:SF3">
    <property type="entry name" value="INTEGRAL MEMBRANE TRANSPORT PROTEIN"/>
    <property type="match status" value="1"/>
</dbReference>
<dbReference type="GO" id="GO:0022857">
    <property type="term" value="F:transmembrane transporter activity"/>
    <property type="evidence" value="ECO:0007669"/>
    <property type="project" value="InterPro"/>
</dbReference>
<dbReference type="HOGENOM" id="CLU_001265_60_4_2"/>
<evidence type="ECO:0000256" key="5">
    <source>
        <dbReference type="ARBA" id="ARBA00022989"/>
    </source>
</evidence>
<protein>
    <submittedName>
        <fullName evidence="9">Multidrug-efflux transporter related protein</fullName>
    </submittedName>
</protein>
<evidence type="ECO:0000256" key="4">
    <source>
        <dbReference type="ARBA" id="ARBA00022692"/>
    </source>
</evidence>
<feature type="domain" description="Major facilitator superfamily (MFS) profile" evidence="8">
    <location>
        <begin position="1"/>
        <end position="396"/>
    </location>
</feature>
<dbReference type="SUPFAM" id="SSF103473">
    <property type="entry name" value="MFS general substrate transporter"/>
    <property type="match status" value="1"/>
</dbReference>
<dbReference type="InterPro" id="IPR011701">
    <property type="entry name" value="MFS"/>
</dbReference>
<sequence>MAYSYGFSGLDRRVLYLGISRFIRASGRVSAFIFLPLIFISVYHISFLITGLILGSSAIVMAIVQYYSGKWTDRIGRRAFLIIIPIPASILYFLMFVAVFFHLSFIYLVMPWYGTIILNSLQYPAIEAAVADITSLSQRLSGYTLIRILANLGAAVGPLIGGILSSISFSYIFILASVLTVGELLILYFNVKETYAISSFRKEEIKLRIFKTDRFFFLFTIVGVVLGFTLRQNGPTMTVYAFDLKSLPLIDIGLIYSVNGLAVIALQMPILRLMSSRMNAVFWRGIGTIFYAAGFVVLAFNGTFEYFLIAMLIFTIGEDFMAPTTQTIITTLAPPEKKGTYIGSYNLLTSFGRFFGTIFGLYFLYLLRASTLTFWVSIAAATLMTALAYIFMGNSFLRRTAPATGTTNRA</sequence>
<proteinExistence type="predicted"/>
<feature type="transmembrane region" description="Helical" evidence="7">
    <location>
        <begin position="21"/>
        <end position="39"/>
    </location>
</feature>
<evidence type="ECO:0000256" key="7">
    <source>
        <dbReference type="SAM" id="Phobius"/>
    </source>
</evidence>